<protein>
    <submittedName>
        <fullName evidence="3">Succinyl-CoA:(R)-benzylsuccinate CoA-transferase subunit BbsF</fullName>
        <ecNumber evidence="3">2.8.3.15</ecNumber>
    </submittedName>
</protein>
<evidence type="ECO:0000256" key="2">
    <source>
        <dbReference type="ARBA" id="ARBA00022679"/>
    </source>
</evidence>
<comment type="similarity">
    <text evidence="1">Belongs to the CoA-transferase III family.</text>
</comment>
<evidence type="ECO:0000313" key="3">
    <source>
        <dbReference type="EMBL" id="KMO79895.1"/>
    </source>
</evidence>
<comment type="caution">
    <text evidence="3">The sequence shown here is derived from an EMBL/GenBank/DDBJ whole genome shotgun (WGS) entry which is preliminary data.</text>
</comment>
<dbReference type="InterPro" id="IPR044855">
    <property type="entry name" value="CoA-Trfase_III_dom3_sf"/>
</dbReference>
<evidence type="ECO:0000313" key="4">
    <source>
        <dbReference type="Proteomes" id="UP000036313"/>
    </source>
</evidence>
<dbReference type="InterPro" id="IPR003673">
    <property type="entry name" value="CoA-Trfase_fam_III"/>
</dbReference>
<name>A0A0J6W9M4_9MYCO</name>
<reference evidence="3 4" key="1">
    <citation type="journal article" date="2015" name="Genome Biol. Evol.">
        <title>Characterization of Three Mycobacterium spp. with Potential Use in Bioremediation by Genome Sequencing and Comparative Genomics.</title>
        <authorList>
            <person name="Das S."/>
            <person name="Pettersson B.M."/>
            <person name="Behra P.R."/>
            <person name="Ramesh M."/>
            <person name="Dasgupta S."/>
            <person name="Bhattacharya A."/>
            <person name="Kirsebom L.A."/>
        </authorList>
    </citation>
    <scope>NUCLEOTIDE SEQUENCE [LARGE SCALE GENOMIC DNA]</scope>
    <source>
        <strain evidence="3 4">DSM 44075</strain>
    </source>
</reference>
<dbReference type="InterPro" id="IPR023606">
    <property type="entry name" value="CoA-Trfase_III_dom_1_sf"/>
</dbReference>
<dbReference type="Gene3D" id="3.30.1540.10">
    <property type="entry name" value="formyl-coa transferase, domain 3"/>
    <property type="match status" value="2"/>
</dbReference>
<dbReference type="PANTHER" id="PTHR48228">
    <property type="entry name" value="SUCCINYL-COA--D-CITRAMALATE COA-TRANSFERASE"/>
    <property type="match status" value="1"/>
</dbReference>
<sequence length="789" mass="83031">MGEARLLTSVRVLDLSSVAGDGAGAGVGRILADLGADVLQVEPPGGSAARTAVPTIAGAGIGFALDNANKRATSLNPAAASDRNRLQELAAGADIVIDSGNPGGAALFGTSTLDLADRFDHLVVLSVTDFGLTGPRASWRGNDAVFYALSSALSRTGPTTGTPVLPPVGVGSATATVQAAWAVLAAYYDRTRSGRGDFIDFSRFEAVLQALDPPYGSEGQAAVGLKPPTALWRGRPRNQQIYPIFGCRDGHVRICLLSPRQWRGMRAWLGEPARFAGPEFDTIAARYAASAELNEAIAAVFATQSMDELVARGRELGVPIAAVRTPGEALRAEHFRCTGALVEAPLIPGATVTVPIGPVTLEGEHLGFRSPAPGSAGDDAEWLHPGASGTPTMPPTLPPPEYPFAGLRILDLGVIVAGGELGRLFADLGAEVIKIESAAYPDGLRQAPAGMKLSRSWALTHRNEYSLGLDLRDPGGAQIFADLVATADAVFANFKPGTLAALGFSIERLREINPDIVLAESSAYGDHGPWSDQMGYGPLVRASTGITRLWRSPDAPTGQFFDATTIFPDHVVGRLTAVAAVAALIRRDRSGTGAHLHLSQAEVAINQLADRYVIESARAAGLPVVDDDTVHAVCPCAGDDEWCVISLPGSDERATVATLMAQDLPQERTAMIAALGAWTSGRDKVDVAELLQHHGVPAAPMNRAADVPTDPQVLHRNVFGESVHPLLERPIPAETAPAPYRRIPRAPLRPAPMPGEHTREICTRVLGLTSERIDALLDAGVLFDYHQEG</sequence>
<dbReference type="EC" id="2.8.3.15" evidence="3"/>
<dbReference type="PANTHER" id="PTHR48228:SF6">
    <property type="entry name" value="L-CARNITINE COA-TRANSFERASE"/>
    <property type="match status" value="1"/>
</dbReference>
<dbReference type="EMBL" id="JYNU01000006">
    <property type="protein sequence ID" value="KMO79895.1"/>
    <property type="molecule type" value="Genomic_DNA"/>
</dbReference>
<organism evidence="3 4">
    <name type="scientific">Mycolicibacterium obuense</name>
    <dbReference type="NCBI Taxonomy" id="1807"/>
    <lineage>
        <taxon>Bacteria</taxon>
        <taxon>Bacillati</taxon>
        <taxon>Actinomycetota</taxon>
        <taxon>Actinomycetes</taxon>
        <taxon>Mycobacteriales</taxon>
        <taxon>Mycobacteriaceae</taxon>
        <taxon>Mycolicibacterium</taxon>
    </lineage>
</organism>
<dbReference type="Proteomes" id="UP000036313">
    <property type="component" value="Unassembled WGS sequence"/>
</dbReference>
<gene>
    <name evidence="3" type="primary">bbsF_1</name>
    <name evidence="3" type="ORF">MOBUDSM44075_01028</name>
</gene>
<dbReference type="SUPFAM" id="SSF89796">
    <property type="entry name" value="CoA-transferase family III (CaiB/BaiF)"/>
    <property type="match status" value="2"/>
</dbReference>
<proteinExistence type="inferred from homology"/>
<keyword evidence="2 3" id="KW-0808">Transferase</keyword>
<accession>A0A0J6W9M4</accession>
<dbReference type="Pfam" id="PF02515">
    <property type="entry name" value="CoA_transf_3"/>
    <property type="match status" value="2"/>
</dbReference>
<evidence type="ECO:0000256" key="1">
    <source>
        <dbReference type="ARBA" id="ARBA00008383"/>
    </source>
</evidence>
<dbReference type="InterPro" id="IPR050509">
    <property type="entry name" value="CoA-transferase_III"/>
</dbReference>
<dbReference type="Gene3D" id="3.40.50.10540">
    <property type="entry name" value="Crotonobetainyl-coa:carnitine coa-transferase, domain 1"/>
    <property type="match status" value="2"/>
</dbReference>
<dbReference type="AlphaFoldDB" id="A0A0J6W9M4"/>
<dbReference type="GO" id="GO:0033877">
    <property type="term" value="F:succinyl-CoA:(R)-benzylsuccinate CoA-transferase activity"/>
    <property type="evidence" value="ECO:0007669"/>
    <property type="project" value="UniProtKB-EC"/>
</dbReference>
<dbReference type="PATRIC" id="fig|1807.14.peg.1035"/>
<dbReference type="RefSeq" id="WP_048422359.1">
    <property type="nucleotide sequence ID" value="NZ_JYNU01000006.1"/>
</dbReference>